<protein>
    <recommendedName>
        <fullName evidence="4">Serine-threonine protein kinase</fullName>
    </recommendedName>
</protein>
<dbReference type="AlphaFoldDB" id="A0A1V0TYM5"/>
<dbReference type="OrthoDB" id="280053at2"/>
<evidence type="ECO:0000313" key="3">
    <source>
        <dbReference type="Proteomes" id="UP000192726"/>
    </source>
</evidence>
<evidence type="ECO:0000256" key="1">
    <source>
        <dbReference type="SAM" id="MobiDB-lite"/>
    </source>
</evidence>
<proteinExistence type="predicted"/>
<name>A0A1V0TYM5_9ACTN</name>
<sequence length="352" mass="37001">MTAVRAAAVAPGSEVCNVFFMTHGWNAGEESARALYQHMFRLLASMLGQHLPSTIAVGVFWPARVLSEDDPATAVSVPGVRDGSAPELAKVFPGQQQHLNTVIHAVASGQPVSGAGGVYQQARALVTSDPSPLGSQYDEDAVLVRAKGLLGADIDKFVDHVAGDALDVVRIFTYYEMKNRAGVVGQQGLGPLVSRLGQHVPQVRAHLMGHSFGARLVAHALVGLAQNQGPDDTSPVKSLMLIQGAFSHFAFAPAVTYAPNPGTGGALAHFTAMVDGPLLATPARTGPWASGTRWRPCSSTRTSPCSITRPTAGAQWATTASSRRTPSRPRPCPRAPRTASPRARATALTPTR</sequence>
<feature type="compositionally biased region" description="Polar residues" evidence="1">
    <location>
        <begin position="297"/>
        <end position="309"/>
    </location>
</feature>
<reference evidence="2 3" key="1">
    <citation type="submission" date="2017-04" db="EMBL/GenBank/DDBJ databases">
        <title>Complete Genome Sequence of Streptomyces gilvosporeus F607, a Capable Producer of Natamycin.</title>
        <authorList>
            <person name="Zong G."/>
            <person name="Zhong C."/>
            <person name="Fu J."/>
            <person name="Qin R."/>
            <person name="Cao G."/>
        </authorList>
    </citation>
    <scope>NUCLEOTIDE SEQUENCE [LARGE SCALE GENOMIC DNA]</scope>
    <source>
        <strain evidence="2 3">F607</strain>
    </source>
</reference>
<feature type="compositionally biased region" description="Low complexity" evidence="1">
    <location>
        <begin position="335"/>
        <end position="352"/>
    </location>
</feature>
<evidence type="ECO:0008006" key="4">
    <source>
        <dbReference type="Google" id="ProtNLM"/>
    </source>
</evidence>
<keyword evidence="3" id="KW-1185">Reference proteome</keyword>
<accession>A0A1V0TYM5</accession>
<dbReference type="RefSeq" id="WP_083108088.1">
    <property type="nucleotide sequence ID" value="NZ_CP020569.1"/>
</dbReference>
<dbReference type="SUPFAM" id="SSF53474">
    <property type="entry name" value="alpha/beta-Hydrolases"/>
    <property type="match status" value="1"/>
</dbReference>
<dbReference type="STRING" id="553510.B1H19_31390"/>
<dbReference type="Proteomes" id="UP000192726">
    <property type="component" value="Chromosome"/>
</dbReference>
<dbReference type="KEGG" id="sgv:B1H19_31390"/>
<dbReference type="EMBL" id="CP020569">
    <property type="protein sequence ID" value="ARF58085.1"/>
    <property type="molecule type" value="Genomic_DNA"/>
</dbReference>
<organism evidence="2 3">
    <name type="scientific">Streptomyces gilvosporeus</name>
    <dbReference type="NCBI Taxonomy" id="553510"/>
    <lineage>
        <taxon>Bacteria</taxon>
        <taxon>Bacillati</taxon>
        <taxon>Actinomycetota</taxon>
        <taxon>Actinomycetes</taxon>
        <taxon>Kitasatosporales</taxon>
        <taxon>Streptomycetaceae</taxon>
        <taxon>Streptomyces</taxon>
    </lineage>
</organism>
<dbReference type="InterPro" id="IPR029058">
    <property type="entry name" value="AB_hydrolase_fold"/>
</dbReference>
<gene>
    <name evidence="2" type="ORF">B1H19_31390</name>
</gene>
<feature type="region of interest" description="Disordered" evidence="1">
    <location>
        <begin position="285"/>
        <end position="352"/>
    </location>
</feature>
<evidence type="ECO:0000313" key="2">
    <source>
        <dbReference type="EMBL" id="ARF58085.1"/>
    </source>
</evidence>